<dbReference type="KEGG" id="ptm:GSPATT00021973001"/>
<feature type="compositionally biased region" description="Basic and acidic residues" evidence="1">
    <location>
        <begin position="456"/>
        <end position="470"/>
    </location>
</feature>
<dbReference type="GO" id="GO:0000987">
    <property type="term" value="F:cis-regulatory region sequence-specific DNA binding"/>
    <property type="evidence" value="ECO:0000318"/>
    <property type="project" value="GO_Central"/>
</dbReference>
<feature type="region of interest" description="Disordered" evidence="1">
    <location>
        <begin position="535"/>
        <end position="596"/>
    </location>
</feature>
<dbReference type="OrthoDB" id="1305at2759"/>
<dbReference type="eggNOG" id="ENOG502SDSS">
    <property type="taxonomic scope" value="Eukaryota"/>
</dbReference>
<gene>
    <name evidence="2" type="ORF">GSPATT00021973001</name>
</gene>
<dbReference type="EMBL" id="CT868651">
    <property type="protein sequence ID" value="CAK88805.1"/>
    <property type="molecule type" value="Genomic_DNA"/>
</dbReference>
<feature type="region of interest" description="Disordered" evidence="1">
    <location>
        <begin position="495"/>
        <end position="520"/>
    </location>
</feature>
<feature type="compositionally biased region" description="Acidic residues" evidence="1">
    <location>
        <begin position="435"/>
        <end position="444"/>
    </location>
</feature>
<dbReference type="RefSeq" id="XP_001456202.1">
    <property type="nucleotide sequence ID" value="XM_001456165.1"/>
</dbReference>
<dbReference type="HOGENOM" id="CLU_363107_0_0_1"/>
<dbReference type="OMA" id="QPLNYMQ"/>
<evidence type="ECO:0000313" key="2">
    <source>
        <dbReference type="EMBL" id="CAK88805.1"/>
    </source>
</evidence>
<feature type="compositionally biased region" description="Pro residues" evidence="1">
    <location>
        <begin position="562"/>
        <end position="572"/>
    </location>
</feature>
<dbReference type="Proteomes" id="UP000000600">
    <property type="component" value="Unassembled WGS sequence"/>
</dbReference>
<protein>
    <submittedName>
        <fullName evidence="2">Uncharacterized protein</fullName>
    </submittedName>
</protein>
<proteinExistence type="predicted"/>
<reference evidence="2 3" key="1">
    <citation type="journal article" date="2006" name="Nature">
        <title>Global trends of whole-genome duplications revealed by the ciliate Paramecium tetraurelia.</title>
        <authorList>
            <consortium name="Genoscope"/>
            <person name="Aury J.-M."/>
            <person name="Jaillon O."/>
            <person name="Duret L."/>
            <person name="Noel B."/>
            <person name="Jubin C."/>
            <person name="Porcel B.M."/>
            <person name="Segurens B."/>
            <person name="Daubin V."/>
            <person name="Anthouard V."/>
            <person name="Aiach N."/>
            <person name="Arnaiz O."/>
            <person name="Billaut A."/>
            <person name="Beisson J."/>
            <person name="Blanc I."/>
            <person name="Bouhouche K."/>
            <person name="Camara F."/>
            <person name="Duharcourt S."/>
            <person name="Guigo R."/>
            <person name="Gogendeau D."/>
            <person name="Katinka M."/>
            <person name="Keller A.-M."/>
            <person name="Kissmehl R."/>
            <person name="Klotz C."/>
            <person name="Koll F."/>
            <person name="Le Moue A."/>
            <person name="Lepere C."/>
            <person name="Malinsky S."/>
            <person name="Nowacki M."/>
            <person name="Nowak J.K."/>
            <person name="Plattner H."/>
            <person name="Poulain J."/>
            <person name="Ruiz F."/>
            <person name="Serrano V."/>
            <person name="Zagulski M."/>
            <person name="Dessen P."/>
            <person name="Betermier M."/>
            <person name="Weissenbach J."/>
            <person name="Scarpelli C."/>
            <person name="Schachter V."/>
            <person name="Sperling L."/>
            <person name="Meyer E."/>
            <person name="Cohen J."/>
            <person name="Wincker P."/>
        </authorList>
    </citation>
    <scope>NUCLEOTIDE SEQUENCE [LARGE SCALE GENOMIC DNA]</scope>
    <source>
        <strain evidence="2 3">Stock d4-2</strain>
    </source>
</reference>
<evidence type="ECO:0000313" key="3">
    <source>
        <dbReference type="Proteomes" id="UP000000600"/>
    </source>
</evidence>
<dbReference type="GO" id="GO:0005634">
    <property type="term" value="C:nucleus"/>
    <property type="evidence" value="ECO:0000318"/>
    <property type="project" value="GO_Central"/>
</dbReference>
<feature type="region of interest" description="Disordered" evidence="1">
    <location>
        <begin position="434"/>
        <end position="476"/>
    </location>
</feature>
<accession>A0E0I8</accession>
<dbReference type="GO" id="GO:0042594">
    <property type="term" value="P:response to starvation"/>
    <property type="evidence" value="ECO:0000318"/>
    <property type="project" value="GO_Central"/>
</dbReference>
<dbReference type="GO" id="GO:0000981">
    <property type="term" value="F:DNA-binding transcription factor activity, RNA polymerase II-specific"/>
    <property type="evidence" value="ECO:0000318"/>
    <property type="project" value="GO_Central"/>
</dbReference>
<evidence type="ECO:0000256" key="1">
    <source>
        <dbReference type="SAM" id="MobiDB-lite"/>
    </source>
</evidence>
<dbReference type="GeneID" id="5041987"/>
<keyword evidence="3" id="KW-1185">Reference proteome</keyword>
<organism evidence="2 3">
    <name type="scientific">Paramecium tetraurelia</name>
    <dbReference type="NCBI Taxonomy" id="5888"/>
    <lineage>
        <taxon>Eukaryota</taxon>
        <taxon>Sar</taxon>
        <taxon>Alveolata</taxon>
        <taxon>Ciliophora</taxon>
        <taxon>Intramacronucleata</taxon>
        <taxon>Oligohymenophorea</taxon>
        <taxon>Peniculida</taxon>
        <taxon>Parameciidae</taxon>
        <taxon>Paramecium</taxon>
    </lineage>
</organism>
<dbReference type="STRING" id="5888.A0E0I8"/>
<name>A0E0I8_PARTE</name>
<sequence length="770" mass="88487">MLRLHYIGLQIQESINHFQSLYKIFFQIQHRFQITYYDQPKHRYMQIQIVLESSKWDWVPATQTLEITINSNKVQIETTPSIVLTHPEGDAYPEPYVTLVIDTEKQLKYSEELGWNWHKSWNLPNIVVRLEVMTFSHQQIKDSQTQELLLSPKNLYAQLYAVKKVQEGTRVILQDVGLRGTSKLELIDGQAYFSALRFASTSYNNEGVKFHLLMSVYIQNSDTEKPQILNSTISPPIFVDSRKSAGNSEQKKLYLHAEPFTFDLLDKKYFKRENKRKTEQDVEIENDFESLFNYLTAPNIRHKVKHPLFLIIKFSTCVSLYYNPMTVEGNVKTIMEKLQSQLTKDIITKQLSTAGEKQFYLLIEENNDQNKNKKVTEAIDFLNTGCLEIVRKEDQIPSKFVKLGDSAEILENYKQCFDQLLKIFKQLTQKFCESDSNESDDNYSDSESQFPQKKVKLNEEQNKPTQEVKKPIIPSEQIPVQLQPQQPIEIGVQQALNQQQQKPIQQQPQPPKNKPADVINKPITTQAPNQIQQNPQLQNKKQVGQPSSSFTAPQPLQQHPQPQQPQQPPPIQHQPYQKPSHLPGIQPINIPAQGLQGAPQHMNPAFPYQFQQPDSNALQQVMQYYQLQQLLLLQQQQQLNQQSFPPQAGMMGNPMPSQPLNYMQGLSGMGMPQGQLNPQSLMGQNQNFQQLQQQLLAQQLNSQLGLQSALPQQLGAGMSLQQQYLQQQLQQQMGLGSFPNFNPLMGLYQGQQQNMKKPGEGSGIIKQEPQ</sequence>
<dbReference type="AlphaFoldDB" id="A0E0I8"/>
<dbReference type="InParanoid" id="A0E0I8"/>
<feature type="compositionally biased region" description="Low complexity" evidence="1">
    <location>
        <begin position="495"/>
        <end position="507"/>
    </location>
</feature>